<dbReference type="RefSeq" id="WP_301733091.1">
    <property type="nucleotide sequence ID" value="NZ_JAUKFL010000073.1"/>
</dbReference>
<dbReference type="EMBL" id="JAUKFM010000011">
    <property type="protein sequence ID" value="MDN8621182.1"/>
    <property type="molecule type" value="Genomic_DNA"/>
</dbReference>
<comment type="caution">
    <text evidence="1">The sequence shown here is derived from an EMBL/GenBank/DDBJ whole genome shotgun (WGS) entry which is preliminary data.</text>
</comment>
<proteinExistence type="predicted"/>
<dbReference type="Proteomes" id="UP001174347">
    <property type="component" value="Unassembled WGS sequence"/>
</dbReference>
<sequence length="68" mass="7501">MRERAGDDGVVEREIKRSRVTVWTPERPNIAPDDVVTFQGLMAGAVDGNIFLQATGVERAEESSDELL</sequence>
<protein>
    <submittedName>
        <fullName evidence="1">Uncharacterized protein</fullName>
    </submittedName>
</protein>
<evidence type="ECO:0000313" key="2">
    <source>
        <dbReference type="Proteomes" id="UP001174347"/>
    </source>
</evidence>
<accession>A0ABT8Q733</accession>
<organism evidence="1 2">
    <name type="scientific">Corynebacterium kefirresidentii</name>
    <dbReference type="NCBI Taxonomy" id="1979527"/>
    <lineage>
        <taxon>Bacteria</taxon>
        <taxon>Bacillati</taxon>
        <taxon>Actinomycetota</taxon>
        <taxon>Actinomycetes</taxon>
        <taxon>Mycobacteriales</taxon>
        <taxon>Corynebacteriaceae</taxon>
        <taxon>Corynebacterium</taxon>
    </lineage>
</organism>
<gene>
    <name evidence="1" type="ORF">Q0N36_11465</name>
</gene>
<keyword evidence="2" id="KW-1185">Reference proteome</keyword>
<name>A0ABT8Q733_9CORY</name>
<evidence type="ECO:0000313" key="1">
    <source>
        <dbReference type="EMBL" id="MDN8621182.1"/>
    </source>
</evidence>
<reference evidence="1" key="1">
    <citation type="submission" date="2023-07" db="EMBL/GenBank/DDBJ databases">
        <title>Insights into the diversity of cutaneous corynebacteria.</title>
        <authorList>
            <person name="Bruggemann H."/>
            <person name="Poehlein A."/>
        </authorList>
    </citation>
    <scope>NUCLEOTIDE SEQUENCE</scope>
    <source>
        <strain evidence="1">P7_F1</strain>
    </source>
</reference>